<dbReference type="InterPro" id="IPR004701">
    <property type="entry name" value="PTS_EIIA_man-typ"/>
</dbReference>
<protein>
    <submittedName>
        <fullName evidence="9">PTS sugar transporter subunit IIA</fullName>
    </submittedName>
</protein>
<keyword evidence="3" id="KW-0963">Cytoplasm</keyword>
<evidence type="ECO:0000313" key="10">
    <source>
        <dbReference type="Proteomes" id="UP000469346"/>
    </source>
</evidence>
<accession>A0A6N9TNR2</accession>
<comment type="caution">
    <text evidence="9">The sequence shown here is derived from an EMBL/GenBank/DDBJ whole genome shotgun (WGS) entry which is preliminary data.</text>
</comment>
<feature type="domain" description="PTS EIIA type-4" evidence="8">
    <location>
        <begin position="1"/>
        <end position="123"/>
    </location>
</feature>
<evidence type="ECO:0000256" key="2">
    <source>
        <dbReference type="ARBA" id="ARBA00022448"/>
    </source>
</evidence>
<evidence type="ECO:0000256" key="5">
    <source>
        <dbReference type="ARBA" id="ARBA00022679"/>
    </source>
</evidence>
<dbReference type="SUPFAM" id="SSF53062">
    <property type="entry name" value="PTS system fructose IIA component-like"/>
    <property type="match status" value="1"/>
</dbReference>
<dbReference type="GO" id="GO:0009401">
    <property type="term" value="P:phosphoenolpyruvate-dependent sugar phosphotransferase system"/>
    <property type="evidence" value="ECO:0007669"/>
    <property type="project" value="UniProtKB-KW"/>
</dbReference>
<name>A0A6N9TNR2_DISTH</name>
<dbReference type="InterPro" id="IPR036662">
    <property type="entry name" value="PTS_EIIA_man-typ_sf"/>
</dbReference>
<evidence type="ECO:0000313" key="9">
    <source>
        <dbReference type="EMBL" id="NDY41733.1"/>
    </source>
</evidence>
<gene>
    <name evidence="9" type="ORF">G3N55_02550</name>
</gene>
<dbReference type="PROSITE" id="PS51096">
    <property type="entry name" value="PTS_EIIA_TYPE_4"/>
    <property type="match status" value="1"/>
</dbReference>
<keyword evidence="2" id="KW-0813">Transport</keyword>
<proteinExistence type="predicted"/>
<dbReference type="GO" id="GO:0005737">
    <property type="term" value="C:cytoplasm"/>
    <property type="evidence" value="ECO:0007669"/>
    <property type="project" value="UniProtKB-SubCell"/>
</dbReference>
<keyword evidence="6" id="KW-0598">Phosphotransferase system</keyword>
<evidence type="ECO:0000256" key="7">
    <source>
        <dbReference type="ARBA" id="ARBA00022777"/>
    </source>
</evidence>
<keyword evidence="5" id="KW-0808">Transferase</keyword>
<dbReference type="CDD" id="cd00006">
    <property type="entry name" value="PTS_IIA_man"/>
    <property type="match status" value="1"/>
</dbReference>
<dbReference type="Proteomes" id="UP000469346">
    <property type="component" value="Unassembled WGS sequence"/>
</dbReference>
<evidence type="ECO:0000256" key="6">
    <source>
        <dbReference type="ARBA" id="ARBA00022683"/>
    </source>
</evidence>
<evidence type="ECO:0000256" key="3">
    <source>
        <dbReference type="ARBA" id="ARBA00022490"/>
    </source>
</evidence>
<evidence type="ECO:0000256" key="1">
    <source>
        <dbReference type="ARBA" id="ARBA00004496"/>
    </source>
</evidence>
<dbReference type="AlphaFoldDB" id="A0A6N9TNR2"/>
<dbReference type="RefSeq" id="WP_163297888.1">
    <property type="nucleotide sequence ID" value="NZ_JAAGRR010000015.1"/>
</dbReference>
<keyword evidence="4 9" id="KW-0762">Sugar transport</keyword>
<dbReference type="EMBL" id="JAAGRR010000015">
    <property type="protein sequence ID" value="NDY41733.1"/>
    <property type="molecule type" value="Genomic_DNA"/>
</dbReference>
<dbReference type="InterPro" id="IPR051471">
    <property type="entry name" value="Bacterial_PTS_sugar_comp"/>
</dbReference>
<keyword evidence="10" id="KW-1185">Reference proteome</keyword>
<dbReference type="Pfam" id="PF03610">
    <property type="entry name" value="EIIA-man"/>
    <property type="match status" value="1"/>
</dbReference>
<dbReference type="GO" id="GO:0016020">
    <property type="term" value="C:membrane"/>
    <property type="evidence" value="ECO:0007669"/>
    <property type="project" value="InterPro"/>
</dbReference>
<evidence type="ECO:0000256" key="4">
    <source>
        <dbReference type="ARBA" id="ARBA00022597"/>
    </source>
</evidence>
<dbReference type="InterPro" id="IPR033887">
    <property type="entry name" value="PTS_IIA_man"/>
</dbReference>
<evidence type="ECO:0000259" key="8">
    <source>
        <dbReference type="PROSITE" id="PS51096"/>
    </source>
</evidence>
<organism evidence="9 10">
    <name type="scientific">Dissulfurirhabdus thermomarina</name>
    <dbReference type="NCBI Taxonomy" id="1765737"/>
    <lineage>
        <taxon>Bacteria</taxon>
        <taxon>Deltaproteobacteria</taxon>
        <taxon>Dissulfurirhabdaceae</taxon>
        <taxon>Dissulfurirhabdus</taxon>
    </lineage>
</organism>
<comment type="subcellular location">
    <subcellularLocation>
        <location evidence="1">Cytoplasm</location>
    </subcellularLocation>
</comment>
<keyword evidence="7" id="KW-0418">Kinase</keyword>
<sequence>MVGVVIAAHGRLAEELLQTTRFIVGETPQMTALSVDPSRPVKELQSEIRKAIRSVDDGDGVLVLTDMFGGTPANMTLAFLEEGKVEVITGTNLPMLIRICQAREGRPLAEVAETVVEYGRKSINQASAILKR</sequence>
<dbReference type="Gene3D" id="3.40.50.510">
    <property type="entry name" value="Phosphotransferase system, mannose-type IIA component"/>
    <property type="match status" value="1"/>
</dbReference>
<dbReference type="GO" id="GO:0016301">
    <property type="term" value="F:kinase activity"/>
    <property type="evidence" value="ECO:0007669"/>
    <property type="project" value="UniProtKB-KW"/>
</dbReference>
<dbReference type="PANTHER" id="PTHR33799:SF1">
    <property type="entry name" value="PTS SYSTEM MANNOSE-SPECIFIC EIIAB COMPONENT-RELATED"/>
    <property type="match status" value="1"/>
</dbReference>
<dbReference type="PANTHER" id="PTHR33799">
    <property type="entry name" value="PTS PERMEASE-RELATED-RELATED"/>
    <property type="match status" value="1"/>
</dbReference>
<reference evidence="9 10" key="1">
    <citation type="submission" date="2020-02" db="EMBL/GenBank/DDBJ databases">
        <title>Comparative genomics of sulfur disproportionating microorganisms.</title>
        <authorList>
            <person name="Ward L.M."/>
            <person name="Bertran E."/>
            <person name="Johnston D.T."/>
        </authorList>
    </citation>
    <scope>NUCLEOTIDE SEQUENCE [LARGE SCALE GENOMIC DNA]</scope>
    <source>
        <strain evidence="9 10">DSM 100025</strain>
    </source>
</reference>